<evidence type="ECO:0000313" key="3">
    <source>
        <dbReference type="EMBL" id="CAB3773965.1"/>
    </source>
</evidence>
<organism evidence="3 4">
    <name type="scientific">Paraburkholderia humisilvae</name>
    <dbReference type="NCBI Taxonomy" id="627669"/>
    <lineage>
        <taxon>Bacteria</taxon>
        <taxon>Pseudomonadati</taxon>
        <taxon>Pseudomonadota</taxon>
        <taxon>Betaproteobacteria</taxon>
        <taxon>Burkholderiales</taxon>
        <taxon>Burkholderiaceae</taxon>
        <taxon>Paraburkholderia</taxon>
    </lineage>
</organism>
<proteinExistence type="predicted"/>
<dbReference type="InterPro" id="IPR011008">
    <property type="entry name" value="Dimeric_a/b-barrel"/>
</dbReference>
<reference evidence="3 4" key="1">
    <citation type="submission" date="2020-04" db="EMBL/GenBank/DDBJ databases">
        <authorList>
            <person name="De Canck E."/>
        </authorList>
    </citation>
    <scope>NUCLEOTIDE SEQUENCE [LARGE SCALE GENOMIC DNA]</scope>
    <source>
        <strain evidence="3 4">LMG 29542</strain>
    </source>
</reference>
<gene>
    <name evidence="3" type="ORF">LMG29542_07536</name>
</gene>
<accession>A0A6J5F9R8</accession>
<keyword evidence="4" id="KW-1185">Reference proteome</keyword>
<feature type="signal peptide" evidence="1">
    <location>
        <begin position="1"/>
        <end position="22"/>
    </location>
</feature>
<sequence length="142" mass="16166">MKRFISALVLSFGVIASSNTIASTNDAPVMPDHAPIHHDIYITLKDKSPDAVQRQLELGKKYLTNHPGELSFSATVLAHNLTRHKQVPYLFNEDNFDVAFHMVFSGRRAHDEYQVSDAHVKHFIPDSNPNWVKIRVFDSVER</sequence>
<keyword evidence="1" id="KW-0732">Signal</keyword>
<dbReference type="InterPro" id="IPR013097">
    <property type="entry name" value="Dabb"/>
</dbReference>
<dbReference type="EMBL" id="CADIKH010000093">
    <property type="protein sequence ID" value="CAB3773965.1"/>
    <property type="molecule type" value="Genomic_DNA"/>
</dbReference>
<feature type="chain" id="PRO_5026830861" description="Stress-response A/B barrel domain-containing protein" evidence="1">
    <location>
        <begin position="23"/>
        <end position="142"/>
    </location>
</feature>
<name>A0A6J5F9R8_9BURK</name>
<dbReference type="Proteomes" id="UP000494363">
    <property type="component" value="Unassembled WGS sequence"/>
</dbReference>
<dbReference type="RefSeq" id="WP_175232817.1">
    <property type="nucleotide sequence ID" value="NZ_CADIKH010000093.1"/>
</dbReference>
<protein>
    <recommendedName>
        <fullName evidence="2">Stress-response A/B barrel domain-containing protein</fullName>
    </recommendedName>
</protein>
<dbReference type="Gene3D" id="3.30.70.100">
    <property type="match status" value="1"/>
</dbReference>
<feature type="domain" description="Stress-response A/B barrel" evidence="2">
    <location>
        <begin position="36"/>
        <end position="139"/>
    </location>
</feature>
<dbReference type="AlphaFoldDB" id="A0A6J5F9R8"/>
<dbReference type="PROSITE" id="PS51502">
    <property type="entry name" value="S_R_A_B_BARREL"/>
    <property type="match status" value="1"/>
</dbReference>
<evidence type="ECO:0000256" key="1">
    <source>
        <dbReference type="SAM" id="SignalP"/>
    </source>
</evidence>
<evidence type="ECO:0000259" key="2">
    <source>
        <dbReference type="PROSITE" id="PS51502"/>
    </source>
</evidence>
<dbReference type="SUPFAM" id="SSF54909">
    <property type="entry name" value="Dimeric alpha+beta barrel"/>
    <property type="match status" value="1"/>
</dbReference>
<evidence type="ECO:0000313" key="4">
    <source>
        <dbReference type="Proteomes" id="UP000494363"/>
    </source>
</evidence>